<keyword evidence="2" id="KW-1185">Reference proteome</keyword>
<evidence type="ECO:0000313" key="1">
    <source>
        <dbReference type="EMBL" id="GFQ74655.1"/>
    </source>
</evidence>
<proteinExistence type="predicted"/>
<dbReference type="EMBL" id="BMAO01011563">
    <property type="protein sequence ID" value="GFQ74655.1"/>
    <property type="molecule type" value="Genomic_DNA"/>
</dbReference>
<reference evidence="1" key="1">
    <citation type="submission" date="2020-07" db="EMBL/GenBank/DDBJ databases">
        <title>Multicomponent nature underlies the extraordinary mechanical properties of spider dragline silk.</title>
        <authorList>
            <person name="Kono N."/>
            <person name="Nakamura H."/>
            <person name="Mori M."/>
            <person name="Yoshida Y."/>
            <person name="Ohtoshi R."/>
            <person name="Malay A.D."/>
            <person name="Moran D.A.P."/>
            <person name="Tomita M."/>
            <person name="Numata K."/>
            <person name="Arakawa K."/>
        </authorList>
    </citation>
    <scope>NUCLEOTIDE SEQUENCE</scope>
</reference>
<accession>A0A8X6ICB0</accession>
<name>A0A8X6ICB0_TRICU</name>
<organism evidence="1 2">
    <name type="scientific">Trichonephila clavata</name>
    <name type="common">Joro spider</name>
    <name type="synonym">Nephila clavata</name>
    <dbReference type="NCBI Taxonomy" id="2740835"/>
    <lineage>
        <taxon>Eukaryota</taxon>
        <taxon>Metazoa</taxon>
        <taxon>Ecdysozoa</taxon>
        <taxon>Arthropoda</taxon>
        <taxon>Chelicerata</taxon>
        <taxon>Arachnida</taxon>
        <taxon>Araneae</taxon>
        <taxon>Araneomorphae</taxon>
        <taxon>Entelegynae</taxon>
        <taxon>Araneoidea</taxon>
        <taxon>Nephilidae</taxon>
        <taxon>Trichonephila</taxon>
    </lineage>
</organism>
<comment type="caution">
    <text evidence="1">The sequence shown here is derived from an EMBL/GenBank/DDBJ whole genome shotgun (WGS) entry which is preliminary data.</text>
</comment>
<protein>
    <submittedName>
        <fullName evidence="1">Uncharacterized protein</fullName>
    </submittedName>
</protein>
<gene>
    <name evidence="1" type="ORF">TNCT_435031</name>
</gene>
<dbReference type="AlphaFoldDB" id="A0A8X6ICB0"/>
<evidence type="ECO:0000313" key="2">
    <source>
        <dbReference type="Proteomes" id="UP000887116"/>
    </source>
</evidence>
<sequence>MVENRTPGRHCRMRHHNMLGAVNIRLHPQVAKWVWDDQEVEEVRRSAYIAAKSCRFYCGFFHDKIRFRMVNFSTTIFRRFEELNLQSEHPFRVLHLKPNY</sequence>
<dbReference type="Proteomes" id="UP000887116">
    <property type="component" value="Unassembled WGS sequence"/>
</dbReference>